<dbReference type="PATRIC" id="fig|821.40.peg.3116"/>
<dbReference type="AlphaFoldDB" id="A0A0P0LAD6"/>
<protein>
    <recommendedName>
        <fullName evidence="3">DUF4248 domain-containing protein</fullName>
    </recommendedName>
</protein>
<evidence type="ECO:0000313" key="1">
    <source>
        <dbReference type="EMBL" id="ALK85191.1"/>
    </source>
</evidence>
<sequence length="83" mass="9370">MAVGSLSSSIKLTLNKKPFMNKTETALLYFPDSTPKVAVRHLMRWIARCAPLLHALEATGYHPCQKSFTCRQLQLVYLHLGEP</sequence>
<reference evidence="1 2" key="2">
    <citation type="journal article" date="2016" name="Genome Biol. Evol.">
        <title>Extensive mobilome-driven genome diversification in mouse gut-associated Bacteroides vulgatus mpk.</title>
        <authorList>
            <person name="Lange A."/>
            <person name="Beier S."/>
            <person name="Steimle A."/>
            <person name="Autenrieth I.B."/>
            <person name="Huson D.H."/>
            <person name="Frick J.S."/>
        </authorList>
    </citation>
    <scope>NUCLEOTIDE SEQUENCE [LARGE SCALE GENOMIC DNA]</scope>
    <source>
        <strain evidence="2">mpk</strain>
    </source>
</reference>
<gene>
    <name evidence="1" type="ORF">BvMPK_2599</name>
</gene>
<evidence type="ECO:0008006" key="3">
    <source>
        <dbReference type="Google" id="ProtNLM"/>
    </source>
</evidence>
<proteinExistence type="predicted"/>
<reference evidence="2" key="1">
    <citation type="submission" date="2015-10" db="EMBL/GenBank/DDBJ databases">
        <title>Extensive mobilome-driven genome diversification in gut-associated Bacteroides vulgatus mpk.</title>
        <authorList>
            <person name="Beier S."/>
            <person name="Lange A."/>
            <person name="Huson D.H."/>
            <person name="Frick J.-S."/>
            <person name="Autenrieth I.B."/>
        </authorList>
    </citation>
    <scope>NUCLEOTIDE SEQUENCE [LARGE SCALE GENOMIC DNA]</scope>
    <source>
        <strain evidence="2">mpk</strain>
    </source>
</reference>
<evidence type="ECO:0000313" key="2">
    <source>
        <dbReference type="Proteomes" id="UP000061587"/>
    </source>
</evidence>
<dbReference type="Proteomes" id="UP000061587">
    <property type="component" value="Chromosome"/>
</dbReference>
<dbReference type="InterPro" id="IPR025342">
    <property type="entry name" value="DUF4248"/>
</dbReference>
<dbReference type="EMBL" id="CP013020">
    <property type="protein sequence ID" value="ALK85191.1"/>
    <property type="molecule type" value="Genomic_DNA"/>
</dbReference>
<dbReference type="Pfam" id="PF14053">
    <property type="entry name" value="DUF4248"/>
    <property type="match status" value="1"/>
</dbReference>
<accession>A0A0P0LAD6</accession>
<name>A0A0P0LAD6_PHOVU</name>
<organism evidence="1 2">
    <name type="scientific">Phocaeicola vulgatus</name>
    <name type="common">Bacteroides vulgatus</name>
    <dbReference type="NCBI Taxonomy" id="821"/>
    <lineage>
        <taxon>Bacteria</taxon>
        <taxon>Pseudomonadati</taxon>
        <taxon>Bacteroidota</taxon>
        <taxon>Bacteroidia</taxon>
        <taxon>Bacteroidales</taxon>
        <taxon>Bacteroidaceae</taxon>
        <taxon>Phocaeicola</taxon>
    </lineage>
</organism>